<evidence type="ECO:0000313" key="2">
    <source>
        <dbReference type="EMBL" id="CAE8621354.1"/>
    </source>
</evidence>
<feature type="compositionally biased region" description="Polar residues" evidence="1">
    <location>
        <begin position="89"/>
        <end position="105"/>
    </location>
</feature>
<gene>
    <name evidence="2" type="ORF">PGLA1383_LOCUS38872</name>
</gene>
<comment type="caution">
    <text evidence="2">The sequence shown here is derived from an EMBL/GenBank/DDBJ whole genome shotgun (WGS) entry which is preliminary data.</text>
</comment>
<feature type="region of interest" description="Disordered" evidence="1">
    <location>
        <begin position="1"/>
        <end position="32"/>
    </location>
</feature>
<feature type="non-terminal residue" evidence="2">
    <location>
        <position position="1"/>
    </location>
</feature>
<evidence type="ECO:0000313" key="3">
    <source>
        <dbReference type="Proteomes" id="UP000654075"/>
    </source>
</evidence>
<keyword evidence="3" id="KW-1185">Reference proteome</keyword>
<dbReference type="Proteomes" id="UP000654075">
    <property type="component" value="Unassembled WGS sequence"/>
</dbReference>
<evidence type="ECO:0000256" key="1">
    <source>
        <dbReference type="SAM" id="MobiDB-lite"/>
    </source>
</evidence>
<organism evidence="2 3">
    <name type="scientific">Polarella glacialis</name>
    <name type="common">Dinoflagellate</name>
    <dbReference type="NCBI Taxonomy" id="89957"/>
    <lineage>
        <taxon>Eukaryota</taxon>
        <taxon>Sar</taxon>
        <taxon>Alveolata</taxon>
        <taxon>Dinophyceae</taxon>
        <taxon>Suessiales</taxon>
        <taxon>Suessiaceae</taxon>
        <taxon>Polarella</taxon>
    </lineage>
</organism>
<dbReference type="AlphaFoldDB" id="A0A813G3A7"/>
<accession>A0A813G3A7</accession>
<name>A0A813G3A7_POLGL</name>
<dbReference type="EMBL" id="CAJNNV010027717">
    <property type="protein sequence ID" value="CAE8621354.1"/>
    <property type="molecule type" value="Genomic_DNA"/>
</dbReference>
<proteinExistence type="predicted"/>
<protein>
    <submittedName>
        <fullName evidence="2">Uncharacterized protein</fullName>
    </submittedName>
</protein>
<sequence length="169" mass="17869">MAGRSGWQTSYSPESRCQDSTLRRIHASDDDEDFLEIPKHVRKISDMSDLDEPPHKAQVPVAVPLGSRPSALAPQRTQPSLPFAAVGASSPSGSRKQQGATSPQLQAPRLSVVEQAARRVPQHNFQPSQRPIQIVAGSFPKQSLRSPGPGGGAEQASPPVAPVASASSP</sequence>
<feature type="compositionally biased region" description="Low complexity" evidence="1">
    <location>
        <begin position="156"/>
        <end position="169"/>
    </location>
</feature>
<feature type="region of interest" description="Disordered" evidence="1">
    <location>
        <begin position="66"/>
        <end position="169"/>
    </location>
</feature>
<reference evidence="2" key="1">
    <citation type="submission" date="2021-02" db="EMBL/GenBank/DDBJ databases">
        <authorList>
            <person name="Dougan E. K."/>
            <person name="Rhodes N."/>
            <person name="Thang M."/>
            <person name="Chan C."/>
        </authorList>
    </citation>
    <scope>NUCLEOTIDE SEQUENCE</scope>
</reference>
<feature type="compositionally biased region" description="Polar residues" evidence="1">
    <location>
        <begin position="1"/>
        <end position="20"/>
    </location>
</feature>